<dbReference type="AlphaFoldDB" id="A0A9X0U4C1"/>
<proteinExistence type="predicted"/>
<dbReference type="Proteomes" id="UP000535182">
    <property type="component" value="Unassembled WGS sequence"/>
</dbReference>
<protein>
    <submittedName>
        <fullName evidence="1">Uncharacterized protein</fullName>
    </submittedName>
</protein>
<dbReference type="EMBL" id="JACHEB010000005">
    <property type="protein sequence ID" value="MBB5328825.1"/>
    <property type="molecule type" value="Genomic_DNA"/>
</dbReference>
<comment type="caution">
    <text evidence="1">The sequence shown here is derived from an EMBL/GenBank/DDBJ whole genome shotgun (WGS) entry which is preliminary data.</text>
</comment>
<evidence type="ECO:0000313" key="1">
    <source>
        <dbReference type="EMBL" id="MBB5328825.1"/>
    </source>
</evidence>
<sequence>MSFIAGVVLFVVVVGLVDRRLPWPSTKQQEVGKW</sequence>
<keyword evidence="2" id="KW-1185">Reference proteome</keyword>
<organism evidence="1 2">
    <name type="scientific">Tunturiibacter gelidiferens</name>
    <dbReference type="NCBI Taxonomy" id="3069689"/>
    <lineage>
        <taxon>Bacteria</taxon>
        <taxon>Pseudomonadati</taxon>
        <taxon>Acidobacteriota</taxon>
        <taxon>Terriglobia</taxon>
        <taxon>Terriglobales</taxon>
        <taxon>Acidobacteriaceae</taxon>
        <taxon>Tunturiibacter</taxon>
    </lineage>
</organism>
<gene>
    <name evidence="1" type="ORF">HDF14_002441</name>
</gene>
<name>A0A9X0U4C1_9BACT</name>
<reference evidence="1 2" key="1">
    <citation type="submission" date="2020-08" db="EMBL/GenBank/DDBJ databases">
        <title>Genomic Encyclopedia of Type Strains, Phase IV (KMG-V): Genome sequencing to study the core and pangenomes of soil and plant-associated prokaryotes.</title>
        <authorList>
            <person name="Whitman W."/>
        </authorList>
    </citation>
    <scope>NUCLEOTIDE SEQUENCE [LARGE SCALE GENOMIC DNA]</scope>
    <source>
        <strain evidence="1 2">X5P2</strain>
    </source>
</reference>
<accession>A0A9X0U4C1</accession>
<evidence type="ECO:0000313" key="2">
    <source>
        <dbReference type="Proteomes" id="UP000535182"/>
    </source>
</evidence>